<evidence type="ECO:0000256" key="1">
    <source>
        <dbReference type="SAM" id="Phobius"/>
    </source>
</evidence>
<evidence type="ECO:0000313" key="2">
    <source>
        <dbReference type="EMBL" id="MBB1097910.1"/>
    </source>
</evidence>
<dbReference type="RefSeq" id="WP_182596625.1">
    <property type="nucleotide sequence ID" value="NZ_JACIVA010000053.1"/>
</dbReference>
<feature type="transmembrane region" description="Helical" evidence="1">
    <location>
        <begin position="94"/>
        <end position="113"/>
    </location>
</feature>
<dbReference type="InterPro" id="IPR010178">
    <property type="entry name" value="Lit"/>
</dbReference>
<dbReference type="EMBL" id="JACIVA010000053">
    <property type="protein sequence ID" value="MBB1097910.1"/>
    <property type="molecule type" value="Genomic_DNA"/>
</dbReference>
<dbReference type="Proteomes" id="UP000517106">
    <property type="component" value="Unassembled WGS sequence"/>
</dbReference>
<proteinExistence type="predicted"/>
<feature type="transmembrane region" description="Helical" evidence="1">
    <location>
        <begin position="184"/>
        <end position="204"/>
    </location>
</feature>
<reference evidence="2 3" key="1">
    <citation type="submission" date="2020-07" db="EMBL/GenBank/DDBJ databases">
        <title>Description of Limosilactobacillus balticus sp. nov., Limosilactobacillus agrestis sp. nov., Limosilactobacillus albertensis sp. nov., Limosilactobacillus rudii sp. nov., Limosilactobacillus fastidiosus sp. nov., five novel Limosilactobacillus species isolated from the vertebrate gastrointestinal tract, and proposal of 6 subspecies of Limosilactobacillus reuteri adapted to the gastrointestinal tract of specific vertebrate hosts.</title>
        <authorList>
            <person name="Li F."/>
            <person name="Cheng C."/>
            <person name="Zheng J."/>
            <person name="Quevedo R.M."/>
            <person name="Li J."/>
            <person name="Roos S."/>
            <person name="Gaenzle M.G."/>
            <person name="Walter J."/>
        </authorList>
    </citation>
    <scope>NUCLEOTIDE SEQUENCE [LARGE SCALE GENOMIC DNA]</scope>
    <source>
        <strain evidence="2 3">STM2_1</strain>
    </source>
</reference>
<feature type="transmembrane region" description="Helical" evidence="1">
    <location>
        <begin position="125"/>
        <end position="152"/>
    </location>
</feature>
<evidence type="ECO:0000313" key="3">
    <source>
        <dbReference type="Proteomes" id="UP000517106"/>
    </source>
</evidence>
<dbReference type="Pfam" id="PF07314">
    <property type="entry name" value="Lit"/>
    <property type="match status" value="1"/>
</dbReference>
<sequence length="215" mass="24912">MNGKYEVIEQGKAILLALLSLVIAISIAFFIVINMSPLFVTIPNHLLGLSRPALLADYSRIIAYLQLPGIQPLRLKYVPITGTAIDHFKDVKRLVLFNELLIVTIGPLLFYMFKLQKRQNQLWRLILPFQMLFILLVFGGFVGLTNFSSYFIEFHYLFFSNMDWVFNPAADPIIELMPESFFELLFSLWLVIALLIFLLIWGWVKLTLRAFFNKS</sequence>
<name>A0A7W3UN09_9LACO</name>
<dbReference type="NCBIfam" id="TIGR01906">
    <property type="entry name" value="integ_TIGR01906"/>
    <property type="match status" value="1"/>
</dbReference>
<dbReference type="AlphaFoldDB" id="A0A7W3UN09"/>
<organism evidence="2 3">
    <name type="scientific">Limosilactobacillus rudii</name>
    <dbReference type="NCBI Taxonomy" id="2759755"/>
    <lineage>
        <taxon>Bacteria</taxon>
        <taxon>Bacillati</taxon>
        <taxon>Bacillota</taxon>
        <taxon>Bacilli</taxon>
        <taxon>Lactobacillales</taxon>
        <taxon>Lactobacillaceae</taxon>
        <taxon>Limosilactobacillus</taxon>
    </lineage>
</organism>
<keyword evidence="1" id="KW-1133">Transmembrane helix</keyword>
<comment type="caution">
    <text evidence="2">The sequence shown here is derived from an EMBL/GenBank/DDBJ whole genome shotgun (WGS) entry which is preliminary data.</text>
</comment>
<keyword evidence="3" id="KW-1185">Reference proteome</keyword>
<gene>
    <name evidence="2" type="ORF">H5S09_08180</name>
</gene>
<protein>
    <submittedName>
        <fullName evidence="2">TIGR01906 family membrane protein</fullName>
    </submittedName>
</protein>
<keyword evidence="1" id="KW-0812">Transmembrane</keyword>
<keyword evidence="1" id="KW-0472">Membrane</keyword>
<accession>A0A7W3UN09</accession>
<feature type="transmembrane region" description="Helical" evidence="1">
    <location>
        <begin position="12"/>
        <end position="33"/>
    </location>
</feature>